<feature type="region of interest" description="Disordered" evidence="1">
    <location>
        <begin position="237"/>
        <end position="276"/>
    </location>
</feature>
<evidence type="ECO:0000313" key="3">
    <source>
        <dbReference type="Proteomes" id="UP000013827"/>
    </source>
</evidence>
<feature type="region of interest" description="Disordered" evidence="1">
    <location>
        <begin position="292"/>
        <end position="416"/>
    </location>
</feature>
<feature type="compositionally biased region" description="Pro residues" evidence="1">
    <location>
        <begin position="95"/>
        <end position="104"/>
    </location>
</feature>
<dbReference type="KEGG" id="ehx:EMIHUDRAFT_442010"/>
<sequence>MQTSTQDGAVFRQRMMPQGATARSPGSVGHALSRGPCWILAFVGEHTTAPVSPDPNRAAHSDAHTRMGAQDGCTPPRGCVHTRSGTDEPHQSGPARPPPLLLPSPRPLPLPCSGLGAGGWWLWMTEKASYDLVQTADRDALIGAAFAFRQIDPCDAGRTGVWCARACGRRASKTTRSAASRTRRRLFTAAGRGDPPRLLLVRRRREEHLPAMRQHQRMRGRGRGARPSARRPPLLVVRGSDIRGGGGEGGGVATPEARLGGEGAGGGGAGRTHSDAFSPELPERCCSSLSSARCAGPTTCGRRSVPPPNGRYGEIWGDMGRYGRRSVPPPSAALAAARGEGGAGGGGGSEEERRRRCRRRPPSRRVGGGGAYTRSVGNRTEMVERGQSAAVGPMVSESPSVRRASPRVAHLNLSHR</sequence>
<proteinExistence type="predicted"/>
<keyword evidence="3" id="KW-1185">Reference proteome</keyword>
<organism evidence="2 3">
    <name type="scientific">Emiliania huxleyi (strain CCMP1516)</name>
    <dbReference type="NCBI Taxonomy" id="280463"/>
    <lineage>
        <taxon>Eukaryota</taxon>
        <taxon>Haptista</taxon>
        <taxon>Haptophyta</taxon>
        <taxon>Prymnesiophyceae</taxon>
        <taxon>Isochrysidales</taxon>
        <taxon>Noelaerhabdaceae</taxon>
        <taxon>Emiliania</taxon>
    </lineage>
</organism>
<dbReference type="RefSeq" id="XP_005784711.1">
    <property type="nucleotide sequence ID" value="XM_005784654.1"/>
</dbReference>
<feature type="region of interest" description="Disordered" evidence="1">
    <location>
        <begin position="211"/>
        <end position="230"/>
    </location>
</feature>
<feature type="compositionally biased region" description="Gly residues" evidence="1">
    <location>
        <begin position="242"/>
        <end position="252"/>
    </location>
</feature>
<accession>A0A0D3K947</accession>
<reference evidence="2" key="2">
    <citation type="submission" date="2024-10" db="UniProtKB">
        <authorList>
            <consortium name="EnsemblProtists"/>
        </authorList>
    </citation>
    <scope>IDENTIFICATION</scope>
</reference>
<reference evidence="3" key="1">
    <citation type="journal article" date="2013" name="Nature">
        <title>Pan genome of the phytoplankton Emiliania underpins its global distribution.</title>
        <authorList>
            <person name="Read B.A."/>
            <person name="Kegel J."/>
            <person name="Klute M.J."/>
            <person name="Kuo A."/>
            <person name="Lefebvre S.C."/>
            <person name="Maumus F."/>
            <person name="Mayer C."/>
            <person name="Miller J."/>
            <person name="Monier A."/>
            <person name="Salamov A."/>
            <person name="Young J."/>
            <person name="Aguilar M."/>
            <person name="Claverie J.M."/>
            <person name="Frickenhaus S."/>
            <person name="Gonzalez K."/>
            <person name="Herman E.K."/>
            <person name="Lin Y.C."/>
            <person name="Napier J."/>
            <person name="Ogata H."/>
            <person name="Sarno A.F."/>
            <person name="Shmutz J."/>
            <person name="Schroeder D."/>
            <person name="de Vargas C."/>
            <person name="Verret F."/>
            <person name="von Dassow P."/>
            <person name="Valentin K."/>
            <person name="Van de Peer Y."/>
            <person name="Wheeler G."/>
            <person name="Dacks J.B."/>
            <person name="Delwiche C.F."/>
            <person name="Dyhrman S.T."/>
            <person name="Glockner G."/>
            <person name="John U."/>
            <person name="Richards T."/>
            <person name="Worden A.Z."/>
            <person name="Zhang X."/>
            <person name="Grigoriev I.V."/>
            <person name="Allen A.E."/>
            <person name="Bidle K."/>
            <person name="Borodovsky M."/>
            <person name="Bowler C."/>
            <person name="Brownlee C."/>
            <person name="Cock J.M."/>
            <person name="Elias M."/>
            <person name="Gladyshev V.N."/>
            <person name="Groth M."/>
            <person name="Guda C."/>
            <person name="Hadaegh A."/>
            <person name="Iglesias-Rodriguez M.D."/>
            <person name="Jenkins J."/>
            <person name="Jones B.M."/>
            <person name="Lawson T."/>
            <person name="Leese F."/>
            <person name="Lindquist E."/>
            <person name="Lobanov A."/>
            <person name="Lomsadze A."/>
            <person name="Malik S.B."/>
            <person name="Marsh M.E."/>
            <person name="Mackinder L."/>
            <person name="Mock T."/>
            <person name="Mueller-Roeber B."/>
            <person name="Pagarete A."/>
            <person name="Parker M."/>
            <person name="Probert I."/>
            <person name="Quesneville H."/>
            <person name="Raines C."/>
            <person name="Rensing S.A."/>
            <person name="Riano-Pachon D.M."/>
            <person name="Richier S."/>
            <person name="Rokitta S."/>
            <person name="Shiraiwa Y."/>
            <person name="Soanes D.M."/>
            <person name="van der Giezen M."/>
            <person name="Wahlund T.M."/>
            <person name="Williams B."/>
            <person name="Wilson W."/>
            <person name="Wolfe G."/>
            <person name="Wurch L.L."/>
        </authorList>
    </citation>
    <scope>NUCLEOTIDE SEQUENCE</scope>
</reference>
<dbReference type="HOGENOM" id="CLU_661564_0_0_1"/>
<evidence type="ECO:0000313" key="2">
    <source>
        <dbReference type="EnsemblProtists" id="EOD32282"/>
    </source>
</evidence>
<protein>
    <submittedName>
        <fullName evidence="2">Uncharacterized protein</fullName>
    </submittedName>
</protein>
<feature type="compositionally biased region" description="Gly residues" evidence="1">
    <location>
        <begin position="260"/>
        <end position="270"/>
    </location>
</feature>
<feature type="region of interest" description="Disordered" evidence="1">
    <location>
        <begin position="1"/>
        <end position="28"/>
    </location>
</feature>
<dbReference type="PaxDb" id="2903-EOD32282"/>
<name>A0A0D3K947_EMIH1</name>
<feature type="region of interest" description="Disordered" evidence="1">
    <location>
        <begin position="49"/>
        <end position="104"/>
    </location>
</feature>
<dbReference type="GeneID" id="17277553"/>
<feature type="compositionally biased region" description="Gly residues" evidence="1">
    <location>
        <begin position="339"/>
        <end position="348"/>
    </location>
</feature>
<dbReference type="AlphaFoldDB" id="A0A0D3K947"/>
<feature type="compositionally biased region" description="Basic residues" evidence="1">
    <location>
        <begin position="214"/>
        <end position="224"/>
    </location>
</feature>
<evidence type="ECO:0000256" key="1">
    <source>
        <dbReference type="SAM" id="MobiDB-lite"/>
    </source>
</evidence>
<dbReference type="EnsemblProtists" id="EOD32282">
    <property type="protein sequence ID" value="EOD32282"/>
    <property type="gene ID" value="EMIHUDRAFT_442010"/>
</dbReference>
<dbReference type="Proteomes" id="UP000013827">
    <property type="component" value="Unassembled WGS sequence"/>
</dbReference>